<dbReference type="PANTHER" id="PTHR42110:SF1">
    <property type="entry name" value="L-ASPARAGINASE, PUTATIVE (AFU_ORTHOLOGUE AFUA_3G11890)-RELATED"/>
    <property type="match status" value="1"/>
</dbReference>
<gene>
    <name evidence="1" type="ORF">SAMN05216227_101161</name>
</gene>
<dbReference type="STRING" id="1077947.SAMN05216227_101161"/>
<dbReference type="AlphaFoldDB" id="A0A1H8FMM1"/>
<evidence type="ECO:0000313" key="2">
    <source>
        <dbReference type="Proteomes" id="UP000183002"/>
    </source>
</evidence>
<name>A0A1H8FMM1_9RHOB</name>
<protein>
    <submittedName>
        <fullName evidence="1">Asparaginase</fullName>
    </submittedName>
</protein>
<dbReference type="InterPro" id="IPR010349">
    <property type="entry name" value="Asparaginase_II"/>
</dbReference>
<proteinExistence type="predicted"/>
<keyword evidence="2" id="KW-1185">Reference proteome</keyword>
<organism evidence="1 2">
    <name type="scientific">Pseudorhodobacter antarcticus</name>
    <dbReference type="NCBI Taxonomy" id="1077947"/>
    <lineage>
        <taxon>Bacteria</taxon>
        <taxon>Pseudomonadati</taxon>
        <taxon>Pseudomonadota</taxon>
        <taxon>Alphaproteobacteria</taxon>
        <taxon>Rhodobacterales</taxon>
        <taxon>Paracoccaceae</taxon>
        <taxon>Pseudorhodobacter</taxon>
    </lineage>
</organism>
<dbReference type="EMBL" id="FOCO01000011">
    <property type="protein sequence ID" value="SEN32906.1"/>
    <property type="molecule type" value="Genomic_DNA"/>
</dbReference>
<reference evidence="1 2" key="1">
    <citation type="submission" date="2016-10" db="EMBL/GenBank/DDBJ databases">
        <authorList>
            <person name="de Groot N.N."/>
        </authorList>
    </citation>
    <scope>NUCLEOTIDE SEQUENCE [LARGE SCALE GENOMIC DNA]</scope>
    <source>
        <strain evidence="1 2">CGMCC 1.10836</strain>
    </source>
</reference>
<dbReference type="Pfam" id="PF06089">
    <property type="entry name" value="Asparaginase_II"/>
    <property type="match status" value="1"/>
</dbReference>
<accession>A0A1H8FMM1</accession>
<dbReference type="PANTHER" id="PTHR42110">
    <property type="entry name" value="L-ASPARAGINASE, PUTATIVE (AFU_ORTHOLOGUE AFUA_3G11890)-RELATED"/>
    <property type="match status" value="1"/>
</dbReference>
<dbReference type="Proteomes" id="UP000183002">
    <property type="component" value="Unassembled WGS sequence"/>
</dbReference>
<evidence type="ECO:0000313" key="1">
    <source>
        <dbReference type="EMBL" id="SEN32906.1"/>
    </source>
</evidence>
<sequence length="342" mass="35741">MFDVEIGKGTGKMGKSAAIAELWRGGQLESTHFGHAVICGADGSIEAAWGDPGTVIFPRSSCKMMQALPLMESGAGRDLTPKQLGLVCASHNGAAIHREAVAAWLGDMGLTEADLRCGVQEPADRAERDLLIKTDASPCQWHNNCSGKHSGFLMLNKHLGGHAEYIEADHPVQMAVKAAHEEVTGEVSAGFGVDGCSAPNYSTSLQGLGRAMAYFACAEEGGDARANAAYRLSRGMMAHPEMVAGEGRACTALMRAMGGRVAIKTGAEAVFVAIIPELKKGIALKVMDGGTRGAELAITALLVRLGVLDAAHPVVGQYLNTVERSRRGIECGSLRVAAGFGV</sequence>